<sequence length="413" mass="45669">MILINQNFTKMPKSYLFTEVGHRVSDFKRAHPEADVISLGIGDVTLPLSPAVVEAMKKAVDEMSIPETFHGYGPEQGYPFLREKIARFDYNDRGINISANEIFISDGAKSDIGNIVDILDSQATIAVTDPVYPVYIDTNVMAGRAGKPLADGRWSNIEYIPCCIENNFIPKLPTKAPSVIYLCYPNNPTGTSLTHSQLSKWVEYAHRNNCLILFDAAYESYIQRNNVPHSIYEISGAREVAIEFRSYSKTAGFTGVRCGYTVVPSSLKGTASDGTTMQLRDIWLRRQCTKFNGASYIAQRAAEALYTTQGQQQTAAQVAYYMENASIILEGLTHSGLTCYGGIDSPYIWVKTPATTSSWNFFDILLEKCHIVCTPGAGFGPAGEGYVRVTAFNSRQNTIRAVNRIADKLGHIE</sequence>
<dbReference type="EC" id="2.6.1.83" evidence="1"/>
<keyword evidence="2" id="KW-1185">Reference proteome</keyword>
<dbReference type="Proteomes" id="UP000305401">
    <property type="component" value="Unassembled WGS sequence"/>
</dbReference>
<evidence type="ECO:0000313" key="1">
    <source>
        <dbReference type="EMBL" id="THG54664.1"/>
    </source>
</evidence>
<comment type="caution">
    <text evidence="1">The sequence shown here is derived from an EMBL/GenBank/DDBJ whole genome shotgun (WGS) entry which is preliminary data.</text>
</comment>
<accession>A0AC61S7Y3</accession>
<reference evidence="1" key="1">
    <citation type="submission" date="2019-04" db="EMBL/GenBank/DDBJ databases">
        <title>Microbes associate with the intestines of laboratory mice.</title>
        <authorList>
            <person name="Navarre W."/>
            <person name="Wong E."/>
            <person name="Huang K.C."/>
            <person name="Tropini C."/>
            <person name="Ng K."/>
            <person name="Yu B."/>
        </authorList>
    </citation>
    <scope>NUCLEOTIDE SEQUENCE</scope>
    <source>
        <strain evidence="1">NM86_A22</strain>
    </source>
</reference>
<protein>
    <submittedName>
        <fullName evidence="1">LL-diaminopimelate aminotransferase</fullName>
        <ecNumber evidence="1">2.6.1.83</ecNumber>
    </submittedName>
</protein>
<keyword evidence="1" id="KW-0808">Transferase</keyword>
<dbReference type="EMBL" id="SSTG01000012">
    <property type="protein sequence ID" value="THG54664.1"/>
    <property type="molecule type" value="Genomic_DNA"/>
</dbReference>
<name>A0AC61S7Y3_9BACT</name>
<gene>
    <name evidence="1" type="ORF">E5990_02030</name>
</gene>
<proteinExistence type="predicted"/>
<organism evidence="1 2">
    <name type="scientific">Muribaculum caecicola</name>
    <dbReference type="NCBI Taxonomy" id="3038144"/>
    <lineage>
        <taxon>Bacteria</taxon>
        <taxon>Pseudomonadati</taxon>
        <taxon>Bacteroidota</taxon>
        <taxon>Bacteroidia</taxon>
        <taxon>Bacteroidales</taxon>
        <taxon>Muribaculaceae</taxon>
        <taxon>Muribaculum</taxon>
    </lineage>
</organism>
<keyword evidence="1" id="KW-0032">Aminotransferase</keyword>
<evidence type="ECO:0000313" key="2">
    <source>
        <dbReference type="Proteomes" id="UP000305401"/>
    </source>
</evidence>